<dbReference type="AlphaFoldDB" id="A0A8H9GW18"/>
<protein>
    <recommendedName>
        <fullName evidence="1">LysR substrate-binding domain-containing protein</fullName>
    </recommendedName>
</protein>
<sequence length="85" mass="8971">MTPRIGEGGRSVQTVLALVAAGFGAAVMSDSHRALRRVGVRARPLEGTSTTLHVVWRTNDGNPLVERFRSVLTTLATSDPAGSVD</sequence>
<dbReference type="Proteomes" id="UP000653480">
    <property type="component" value="Unassembled WGS sequence"/>
</dbReference>
<proteinExistence type="predicted"/>
<feature type="domain" description="LysR substrate-binding" evidence="1">
    <location>
        <begin position="10"/>
        <end position="73"/>
    </location>
</feature>
<dbReference type="Pfam" id="PF03466">
    <property type="entry name" value="LysR_substrate"/>
    <property type="match status" value="1"/>
</dbReference>
<evidence type="ECO:0000313" key="2">
    <source>
        <dbReference type="EMBL" id="GGN99769.1"/>
    </source>
</evidence>
<comment type="caution">
    <text evidence="2">The sequence shown here is derived from an EMBL/GenBank/DDBJ whole genome shotgun (WGS) entry which is preliminary data.</text>
</comment>
<evidence type="ECO:0000313" key="3">
    <source>
        <dbReference type="Proteomes" id="UP000653480"/>
    </source>
</evidence>
<dbReference type="InterPro" id="IPR005119">
    <property type="entry name" value="LysR_subst-bd"/>
</dbReference>
<accession>A0A8H9GW18</accession>
<dbReference type="SUPFAM" id="SSF53850">
    <property type="entry name" value="Periplasmic binding protein-like II"/>
    <property type="match status" value="1"/>
</dbReference>
<reference evidence="2" key="2">
    <citation type="submission" date="2020-09" db="EMBL/GenBank/DDBJ databases">
        <authorList>
            <person name="Sun Q."/>
            <person name="Zhou Y."/>
        </authorList>
    </citation>
    <scope>NUCLEOTIDE SEQUENCE</scope>
    <source>
        <strain evidence="2">CGMCC 4.7138</strain>
    </source>
</reference>
<reference evidence="2" key="1">
    <citation type="journal article" date="2014" name="Int. J. Syst. Evol. Microbiol.">
        <title>Complete genome sequence of Corynebacterium casei LMG S-19264T (=DSM 44701T), isolated from a smear-ripened cheese.</title>
        <authorList>
            <consortium name="US DOE Joint Genome Institute (JGI-PGF)"/>
            <person name="Walter F."/>
            <person name="Albersmeier A."/>
            <person name="Kalinowski J."/>
            <person name="Ruckert C."/>
        </authorList>
    </citation>
    <scope>NUCLEOTIDE SEQUENCE</scope>
    <source>
        <strain evidence="2">CGMCC 4.7138</strain>
    </source>
</reference>
<evidence type="ECO:0000259" key="1">
    <source>
        <dbReference type="Pfam" id="PF03466"/>
    </source>
</evidence>
<gene>
    <name evidence="2" type="ORF">GCM10011574_05740</name>
</gene>
<dbReference type="EMBL" id="BMMN01000001">
    <property type="protein sequence ID" value="GGN99769.1"/>
    <property type="molecule type" value="Genomic_DNA"/>
</dbReference>
<keyword evidence="3" id="KW-1185">Reference proteome</keyword>
<organism evidence="2 3">
    <name type="scientific">Microbispora bryophytorum</name>
    <dbReference type="NCBI Taxonomy" id="1460882"/>
    <lineage>
        <taxon>Bacteria</taxon>
        <taxon>Bacillati</taxon>
        <taxon>Actinomycetota</taxon>
        <taxon>Actinomycetes</taxon>
        <taxon>Streptosporangiales</taxon>
        <taxon>Streptosporangiaceae</taxon>
        <taxon>Microbispora</taxon>
    </lineage>
</organism>
<dbReference type="Gene3D" id="3.40.190.10">
    <property type="entry name" value="Periplasmic binding protein-like II"/>
    <property type="match status" value="2"/>
</dbReference>
<name>A0A8H9GW18_9ACTN</name>